<keyword evidence="1 2" id="KW-0378">Hydrolase</keyword>
<accession>A0A518D8D6</accession>
<evidence type="ECO:0000256" key="1">
    <source>
        <dbReference type="ARBA" id="ARBA00022801"/>
    </source>
</evidence>
<evidence type="ECO:0000256" key="2">
    <source>
        <dbReference type="HAMAP-Rule" id="MF_01940"/>
    </source>
</evidence>
<comment type="similarity">
    <text evidence="2">Belongs to the 2H phosphoesterase superfamily. ThpR family.</text>
</comment>
<dbReference type="GO" id="GO:0004113">
    <property type="term" value="F:2',3'-cyclic-nucleotide 3'-phosphodiesterase activity"/>
    <property type="evidence" value="ECO:0007669"/>
    <property type="project" value="InterPro"/>
</dbReference>
<dbReference type="GO" id="GO:0016874">
    <property type="term" value="F:ligase activity"/>
    <property type="evidence" value="ECO:0007669"/>
    <property type="project" value="UniProtKB-KW"/>
</dbReference>
<dbReference type="EC" id="3.1.4.58" evidence="2"/>
<dbReference type="GO" id="GO:0008664">
    <property type="term" value="F:RNA 2',3'-cyclic 3'-phosphodiesterase activity"/>
    <property type="evidence" value="ECO:0007669"/>
    <property type="project" value="UniProtKB-EC"/>
</dbReference>
<dbReference type="SUPFAM" id="SSF55144">
    <property type="entry name" value="LigT-like"/>
    <property type="match status" value="1"/>
</dbReference>
<dbReference type="NCBIfam" id="TIGR02258">
    <property type="entry name" value="2_5_ligase"/>
    <property type="match status" value="1"/>
</dbReference>
<dbReference type="RefSeq" id="WP_197527286.1">
    <property type="nucleotide sequence ID" value="NZ_CP036291.1"/>
</dbReference>
<keyword evidence="4" id="KW-1185">Reference proteome</keyword>
<protein>
    <recommendedName>
        <fullName evidence="2">RNA 2',3'-cyclic phosphodiesterase</fullName>
        <shortName evidence="2">RNA 2',3'-CPDase</shortName>
        <ecNumber evidence="2">3.1.4.58</ecNumber>
    </recommendedName>
</protein>
<dbReference type="EMBL" id="CP036291">
    <property type="protein sequence ID" value="QDU87746.1"/>
    <property type="molecule type" value="Genomic_DNA"/>
</dbReference>
<comment type="function">
    <text evidence="2">Hydrolyzes RNA 2',3'-cyclic phosphodiester to an RNA 2'-phosphomonoester.</text>
</comment>
<dbReference type="InterPro" id="IPR004175">
    <property type="entry name" value="RNA_CPDase"/>
</dbReference>
<dbReference type="Pfam" id="PF13563">
    <property type="entry name" value="2_5_RNA_ligase2"/>
    <property type="match status" value="1"/>
</dbReference>
<feature type="short sequence motif" description="HXTX 1" evidence="2">
    <location>
        <begin position="43"/>
        <end position="46"/>
    </location>
</feature>
<evidence type="ECO:0000313" key="4">
    <source>
        <dbReference type="Proteomes" id="UP000317429"/>
    </source>
</evidence>
<dbReference type="Gene3D" id="3.90.1140.10">
    <property type="entry name" value="Cyclic phosphodiesterase"/>
    <property type="match status" value="1"/>
</dbReference>
<feature type="active site" description="Proton donor" evidence="2">
    <location>
        <position position="43"/>
    </location>
</feature>
<dbReference type="PANTHER" id="PTHR35561:SF1">
    <property type="entry name" value="RNA 2',3'-CYCLIC PHOSPHODIESTERASE"/>
    <property type="match status" value="1"/>
</dbReference>
<dbReference type="HAMAP" id="MF_01940">
    <property type="entry name" value="RNA_CPDase"/>
    <property type="match status" value="1"/>
</dbReference>
<sequence>MPRTRTFIALTVNDAVRAAAVGAINRLRGLSDAVRWVEPENLHFTLHFLGEITDADLVDVCNVAAEAARQAPPFSVRVRGAGAFPDLDRPRALWLGVAEGAQELTALHDSLRPRLAELGFRTDQRRYRPHLTIGRIDRIASKQAGDLVDGIAALDSFDAGATPADALTVYASRLRREGPGYRVMATCPLGG</sequence>
<comment type="catalytic activity">
    <reaction evidence="2">
        <text>a 3'-end 2',3'-cyclophospho-ribonucleotide-RNA + H2O = a 3'-end 2'-phospho-ribonucleotide-RNA + H(+)</text>
        <dbReference type="Rhea" id="RHEA:11828"/>
        <dbReference type="Rhea" id="RHEA-COMP:10464"/>
        <dbReference type="Rhea" id="RHEA-COMP:17353"/>
        <dbReference type="ChEBI" id="CHEBI:15377"/>
        <dbReference type="ChEBI" id="CHEBI:15378"/>
        <dbReference type="ChEBI" id="CHEBI:83064"/>
        <dbReference type="ChEBI" id="CHEBI:173113"/>
        <dbReference type="EC" id="3.1.4.58"/>
    </reaction>
</comment>
<dbReference type="InterPro" id="IPR009097">
    <property type="entry name" value="Cyclic_Pdiesterase"/>
</dbReference>
<dbReference type="AlphaFoldDB" id="A0A518D8D6"/>
<evidence type="ECO:0000313" key="3">
    <source>
        <dbReference type="EMBL" id="QDU87746.1"/>
    </source>
</evidence>
<dbReference type="Proteomes" id="UP000317429">
    <property type="component" value="Chromosome"/>
</dbReference>
<name>A0A518D8D6_9BACT</name>
<feature type="short sequence motif" description="HXTX 2" evidence="2">
    <location>
        <begin position="130"/>
        <end position="133"/>
    </location>
</feature>
<dbReference type="KEGG" id="pnd:Pla175_11120"/>
<keyword evidence="3" id="KW-0436">Ligase</keyword>
<reference evidence="3 4" key="1">
    <citation type="submission" date="2019-02" db="EMBL/GenBank/DDBJ databases">
        <title>Deep-cultivation of Planctomycetes and their phenomic and genomic characterization uncovers novel biology.</title>
        <authorList>
            <person name="Wiegand S."/>
            <person name="Jogler M."/>
            <person name="Boedeker C."/>
            <person name="Pinto D."/>
            <person name="Vollmers J."/>
            <person name="Rivas-Marin E."/>
            <person name="Kohn T."/>
            <person name="Peeters S.H."/>
            <person name="Heuer A."/>
            <person name="Rast P."/>
            <person name="Oberbeckmann S."/>
            <person name="Bunk B."/>
            <person name="Jeske O."/>
            <person name="Meyerdierks A."/>
            <person name="Storesund J.E."/>
            <person name="Kallscheuer N."/>
            <person name="Luecker S."/>
            <person name="Lage O.M."/>
            <person name="Pohl T."/>
            <person name="Merkel B.J."/>
            <person name="Hornburger P."/>
            <person name="Mueller R.-W."/>
            <person name="Bruemmer F."/>
            <person name="Labrenz M."/>
            <person name="Spormann A.M."/>
            <person name="Op den Camp H."/>
            <person name="Overmann J."/>
            <person name="Amann R."/>
            <person name="Jetten M.S.M."/>
            <person name="Mascher T."/>
            <person name="Medema M.H."/>
            <person name="Devos D.P."/>
            <person name="Kaster A.-K."/>
            <person name="Ovreas L."/>
            <person name="Rohde M."/>
            <person name="Galperin M.Y."/>
            <person name="Jogler C."/>
        </authorList>
    </citation>
    <scope>NUCLEOTIDE SEQUENCE [LARGE SCALE GENOMIC DNA]</scope>
    <source>
        <strain evidence="3 4">Pla175</strain>
    </source>
</reference>
<gene>
    <name evidence="3" type="primary">ligT</name>
    <name evidence="3" type="ORF">Pla175_11120</name>
</gene>
<feature type="active site" description="Proton acceptor" evidence="2">
    <location>
        <position position="130"/>
    </location>
</feature>
<organism evidence="3 4">
    <name type="scientific">Pirellulimonas nuda</name>
    <dbReference type="NCBI Taxonomy" id="2528009"/>
    <lineage>
        <taxon>Bacteria</taxon>
        <taxon>Pseudomonadati</taxon>
        <taxon>Planctomycetota</taxon>
        <taxon>Planctomycetia</taxon>
        <taxon>Pirellulales</taxon>
        <taxon>Lacipirellulaceae</taxon>
        <taxon>Pirellulimonas</taxon>
    </lineage>
</organism>
<dbReference type="PANTHER" id="PTHR35561">
    <property type="entry name" value="RNA 2',3'-CYCLIC PHOSPHODIESTERASE"/>
    <property type="match status" value="1"/>
</dbReference>
<proteinExistence type="inferred from homology"/>